<evidence type="ECO:0000313" key="2">
    <source>
        <dbReference type="Proteomes" id="UP000694888"/>
    </source>
</evidence>
<feature type="compositionally biased region" description="Basic and acidic residues" evidence="1">
    <location>
        <begin position="21"/>
        <end position="32"/>
    </location>
</feature>
<feature type="region of interest" description="Disordered" evidence="1">
    <location>
        <begin position="946"/>
        <end position="966"/>
    </location>
</feature>
<proteinExistence type="predicted"/>
<evidence type="ECO:0000256" key="1">
    <source>
        <dbReference type="SAM" id="MobiDB-lite"/>
    </source>
</evidence>
<feature type="region of interest" description="Disordered" evidence="1">
    <location>
        <begin position="753"/>
        <end position="774"/>
    </location>
</feature>
<feature type="region of interest" description="Disordered" evidence="1">
    <location>
        <begin position="587"/>
        <end position="606"/>
    </location>
</feature>
<dbReference type="Proteomes" id="UP000694888">
    <property type="component" value="Unplaced"/>
</dbReference>
<dbReference type="GeneID" id="106013436"/>
<feature type="compositionally biased region" description="Polar residues" evidence="1">
    <location>
        <begin position="1"/>
        <end position="20"/>
    </location>
</feature>
<dbReference type="RefSeq" id="XP_012944652.1">
    <property type="nucleotide sequence ID" value="XM_013089198.2"/>
</dbReference>
<feature type="compositionally biased region" description="Polar residues" evidence="1">
    <location>
        <begin position="1063"/>
        <end position="1075"/>
    </location>
</feature>
<feature type="region of interest" description="Disordered" evidence="1">
    <location>
        <begin position="1012"/>
        <end position="1075"/>
    </location>
</feature>
<organism evidence="2 3">
    <name type="scientific">Aplysia californica</name>
    <name type="common">California sea hare</name>
    <dbReference type="NCBI Taxonomy" id="6500"/>
    <lineage>
        <taxon>Eukaryota</taxon>
        <taxon>Metazoa</taxon>
        <taxon>Spiralia</taxon>
        <taxon>Lophotrochozoa</taxon>
        <taxon>Mollusca</taxon>
        <taxon>Gastropoda</taxon>
        <taxon>Heterobranchia</taxon>
        <taxon>Euthyneura</taxon>
        <taxon>Tectipleura</taxon>
        <taxon>Aplysiida</taxon>
        <taxon>Aplysioidea</taxon>
        <taxon>Aplysiidae</taxon>
        <taxon>Aplysia</taxon>
    </lineage>
</organism>
<feature type="compositionally biased region" description="Basic residues" evidence="1">
    <location>
        <begin position="1300"/>
        <end position="1309"/>
    </location>
</feature>
<evidence type="ECO:0000313" key="3">
    <source>
        <dbReference type="RefSeq" id="XP_012944652.1"/>
    </source>
</evidence>
<feature type="compositionally biased region" description="Polar residues" evidence="1">
    <location>
        <begin position="590"/>
        <end position="606"/>
    </location>
</feature>
<feature type="compositionally biased region" description="Low complexity" evidence="1">
    <location>
        <begin position="1038"/>
        <end position="1048"/>
    </location>
</feature>
<feature type="region of interest" description="Disordered" evidence="1">
    <location>
        <begin position="1289"/>
        <end position="1319"/>
    </location>
</feature>
<gene>
    <name evidence="3" type="primary">LOC106013436</name>
</gene>
<reference evidence="3" key="1">
    <citation type="submission" date="2025-08" db="UniProtKB">
        <authorList>
            <consortium name="RefSeq"/>
        </authorList>
    </citation>
    <scope>IDENTIFICATION</scope>
</reference>
<feature type="compositionally biased region" description="Polar residues" evidence="1">
    <location>
        <begin position="530"/>
        <end position="551"/>
    </location>
</feature>
<accession>A0ABM1ABQ1</accession>
<feature type="compositionally biased region" description="Polar residues" evidence="1">
    <location>
        <begin position="1012"/>
        <end position="1037"/>
    </location>
</feature>
<keyword evidence="2" id="KW-1185">Reference proteome</keyword>
<feature type="region of interest" description="Disordered" evidence="1">
    <location>
        <begin position="1"/>
        <end position="40"/>
    </location>
</feature>
<name>A0ABM1ABQ1_APLCA</name>
<sequence length="1319" mass="146793">MSETCGDVTQSKPTPPTTGSADRRESGGKDTESASDEENCPSDVFRKCEEHLSRISTCTGLQQTIHDEIKKQAKFDSIVYHKMASKSRRLLHHANCLEQAGTSGWMCQAIVELSGQVMRQAEAHRQLVSTLSRQCKTIQHAIDGHHHLLSSVHTKTDPSSGDKPLPTERDVIAHVGDSRNRQERVNLSFREACEWFENIRTSRRALINKMEYLKAQQQKTDEQICQTRSTSQNLRTTCDQNTLPWSMQLKIQDCESRADFLASRKEQVVTDLTSTSQELQQFDLDVEPTLLLLVRVFELHQDSHDSSLRNGFHLLKAVSLRDRHLLEQFQQHPTHAAIALDGEEICDVAKVSRENNVLSPFQERLQGFTRISEPTSSKANYFEQKSNVSNTRDVKDTLLHSSSNVCLTEKTENIPVGAGSERDSKGLQVSNETPVATELGCHQRNKATMTAELGYHDSDKATELGYHQSDHQSDKAIELDYHPRDKATMTTELGCHQSDKATMTTELGYHKPKDDLSPATLGEGGGDSSMCKTTTSQPERQTVDLEQNSDVESVKSDSPCHRSVASESSGCRDSNINHFHYVELPHDLNPGSSVRPTPRRSSMSTNLCDRNGVNKCVDVLDYCHEESLQASQDIVEMYEGKPTEQTRIISRKKSKAFADQNSGINSLVGMSCYRNIEGEVLESVDTNQAAHIENEASLSLTLKSGEEFPREKSDSNTTESLQTEALIAKYADSSVTGRQKHIPYKSEFLMNESRTASVNKEPRPRDPLASFDDMDERGRCSSQWVCGLPAMSSEHSQEYDEMRTSSLLGKYMWSHRKSPYLSKNFNNSEFDSSNAATVALPENGDTLEFEQYHKSPSQKWSRQKVKVCAVKPLTPGLDTYSWSTESDGDKASCSKGSNTDEDACVVTAESQCKPWGKDTNSQEQLNSEKTEPKQLLIQIKNTKDSTSSIGYTCSEHERRNGEDTGSINQSAVEEGLLCPLSSHCATINTLLDTSPDLPRIVSSAEYPQTVSFPEYPQTVNSPEHLQSGNTPEYLQTGSSSAPSQSGCSVEHQQGGSSLEHLRSGSSLRSLQNGSASEHLQAMNSWDYNQTGSSLECLAKTGSSLEHPKSGSFPEYPQSGNSAGCSHSVYDEEDPTYKYRAMCVNGIKQTQRRGIVVNSINFENALPRNHANGVVYGSPISQSSLKLEKEVDNSLVSGIFIPQFQKLRSPFGQWLWGREDTIDRLARINAYVDYYDYEPMPNIGTGIRAEGYSPLLSSRWSQVHSTPLSTSCSFLDACYYRSGRFDGIEHEQGEGADGGQRSKKRQKKVRFSNVVSYDTP</sequence>
<feature type="region of interest" description="Disordered" evidence="1">
    <location>
        <begin position="509"/>
        <end position="569"/>
    </location>
</feature>
<protein>
    <submittedName>
        <fullName evidence="3">Uncharacterized protein LOC106013436</fullName>
    </submittedName>
</protein>
<feature type="region of interest" description="Disordered" evidence="1">
    <location>
        <begin position="1102"/>
        <end position="1125"/>
    </location>
</feature>